<organism evidence="3 4">
    <name type="scientific">Aliibacillus thermotolerans</name>
    <dbReference type="NCBI Taxonomy" id="1834418"/>
    <lineage>
        <taxon>Bacteria</taxon>
        <taxon>Bacillati</taxon>
        <taxon>Bacillota</taxon>
        <taxon>Bacilli</taxon>
        <taxon>Bacillales</taxon>
        <taxon>Bacillaceae</taxon>
        <taxon>Aliibacillus</taxon>
    </lineage>
</organism>
<feature type="domain" description="Amidase" evidence="2">
    <location>
        <begin position="26"/>
        <end position="451"/>
    </location>
</feature>
<proteinExistence type="inferred from homology"/>
<dbReference type="RefSeq" id="WP_270897324.1">
    <property type="nucleotide sequence ID" value="NZ_JBHSPF010000067.1"/>
</dbReference>
<comment type="caution">
    <text evidence="3">The sequence shown here is derived from an EMBL/GenBank/DDBJ whole genome shotgun (WGS) entry which is preliminary data.</text>
</comment>
<accession>A0ABW0UAD9</accession>
<dbReference type="PANTHER" id="PTHR11895">
    <property type="entry name" value="TRANSAMIDASE"/>
    <property type="match status" value="1"/>
</dbReference>
<dbReference type="InterPro" id="IPR036928">
    <property type="entry name" value="AS_sf"/>
</dbReference>
<keyword evidence="4" id="KW-1185">Reference proteome</keyword>
<name>A0ABW0UAD9_9BACI</name>
<gene>
    <name evidence="3" type="ORF">ACFPTR_12560</name>
</gene>
<dbReference type="PANTHER" id="PTHR11895:SF7">
    <property type="entry name" value="GLUTAMYL-TRNA(GLN) AMIDOTRANSFERASE SUBUNIT A, MITOCHONDRIAL"/>
    <property type="match status" value="1"/>
</dbReference>
<reference evidence="4" key="1">
    <citation type="journal article" date="2019" name="Int. J. Syst. Evol. Microbiol.">
        <title>The Global Catalogue of Microorganisms (GCM) 10K type strain sequencing project: providing services to taxonomists for standard genome sequencing and annotation.</title>
        <authorList>
            <consortium name="The Broad Institute Genomics Platform"/>
            <consortium name="The Broad Institute Genome Sequencing Center for Infectious Disease"/>
            <person name="Wu L."/>
            <person name="Ma J."/>
        </authorList>
    </citation>
    <scope>NUCLEOTIDE SEQUENCE [LARGE SCALE GENOMIC DNA]</scope>
    <source>
        <strain evidence="4">CGMCC 1.15790</strain>
    </source>
</reference>
<dbReference type="EMBL" id="JBHSPF010000067">
    <property type="protein sequence ID" value="MFC5629684.1"/>
    <property type="molecule type" value="Genomic_DNA"/>
</dbReference>
<dbReference type="InterPro" id="IPR000120">
    <property type="entry name" value="Amidase"/>
</dbReference>
<evidence type="ECO:0000313" key="3">
    <source>
        <dbReference type="EMBL" id="MFC5629684.1"/>
    </source>
</evidence>
<protein>
    <submittedName>
        <fullName evidence="3">Amidase</fullName>
    </submittedName>
</protein>
<dbReference type="Gene3D" id="3.90.1300.10">
    <property type="entry name" value="Amidase signature (AS) domain"/>
    <property type="match status" value="1"/>
</dbReference>
<evidence type="ECO:0000259" key="2">
    <source>
        <dbReference type="Pfam" id="PF01425"/>
    </source>
</evidence>
<sequence>MSKELVTKSVEELAPLLKNREISSLELTQAVMDHAEKLDKEINAFIMMTRGRAEKAARVADEEIKAGYYRGMYHGIPMAVKDNLYFKGEVTTMGSKINQNFIPHYEATVIQKLRHAGVIFTGKLSMHEYAAGVTNNNPHCGPCHNPWNTKMVPGGSSGGSGAAVAADMTVASLGTDTAGSVRIPASACGIVGLKPTYGRVSKYGCFPLSWSLDHIGPMTKTVKDAAGLLEIMEGYDPLDSTSLNVPTTGNYIERLTGDIEGLVIGVNEDYFFHHIDKEVETFVRKALQMLEDRGAKVEVVSIPSLQYAEYAELVTIISEAATIHHRNLTKRADDYGDDVRLFFELGELPSAVDFLEAQQLRRQIKKDFEQAFEKVDVIIAPTLPILPPEIGANKTTLNGKEVDVLDEMIRLTGPSNLTGLPSLSIPCGVAKDNLPVGMQVIGPALREDLVLNVGYAYELTNPMEGKRPNLLTEVE</sequence>
<comment type="similarity">
    <text evidence="1">Belongs to the amidase family.</text>
</comment>
<dbReference type="InterPro" id="IPR020556">
    <property type="entry name" value="Amidase_CS"/>
</dbReference>
<evidence type="ECO:0000256" key="1">
    <source>
        <dbReference type="ARBA" id="ARBA00009199"/>
    </source>
</evidence>
<dbReference type="InterPro" id="IPR023631">
    <property type="entry name" value="Amidase_dom"/>
</dbReference>
<dbReference type="Proteomes" id="UP001596143">
    <property type="component" value="Unassembled WGS sequence"/>
</dbReference>
<evidence type="ECO:0000313" key="4">
    <source>
        <dbReference type="Proteomes" id="UP001596143"/>
    </source>
</evidence>
<dbReference type="PROSITE" id="PS00571">
    <property type="entry name" value="AMIDASES"/>
    <property type="match status" value="1"/>
</dbReference>
<dbReference type="SUPFAM" id="SSF75304">
    <property type="entry name" value="Amidase signature (AS) enzymes"/>
    <property type="match status" value="1"/>
</dbReference>
<dbReference type="Pfam" id="PF01425">
    <property type="entry name" value="Amidase"/>
    <property type="match status" value="1"/>
</dbReference>